<feature type="domain" description="LiaI-LiaF-like transmembrane region" evidence="2">
    <location>
        <begin position="5"/>
        <end position="49"/>
    </location>
</feature>
<keyword evidence="1" id="KW-0472">Membrane</keyword>
<keyword evidence="1" id="KW-0812">Transmembrane</keyword>
<evidence type="ECO:0000313" key="3">
    <source>
        <dbReference type="EMBL" id="MBB4014846.1"/>
    </source>
</evidence>
<gene>
    <name evidence="3" type="ORF">GGR36_004203</name>
</gene>
<dbReference type="Pfam" id="PF18917">
    <property type="entry name" value="LiaI-LiaF-like_TM1"/>
    <property type="match status" value="1"/>
</dbReference>
<evidence type="ECO:0000256" key="1">
    <source>
        <dbReference type="SAM" id="Phobius"/>
    </source>
</evidence>
<organism evidence="3 4">
    <name type="scientific">Niveibacterium umoris</name>
    <dbReference type="NCBI Taxonomy" id="1193620"/>
    <lineage>
        <taxon>Bacteria</taxon>
        <taxon>Pseudomonadati</taxon>
        <taxon>Pseudomonadota</taxon>
        <taxon>Betaproteobacteria</taxon>
        <taxon>Rhodocyclales</taxon>
        <taxon>Rhodocyclaceae</taxon>
        <taxon>Niveibacterium</taxon>
    </lineage>
</organism>
<comment type="caution">
    <text evidence="3">The sequence shown here is derived from an EMBL/GenBank/DDBJ whole genome shotgun (WGS) entry which is preliminary data.</text>
</comment>
<dbReference type="EMBL" id="JACIET010000004">
    <property type="protein sequence ID" value="MBB4014846.1"/>
    <property type="molecule type" value="Genomic_DNA"/>
</dbReference>
<dbReference type="AlphaFoldDB" id="A0A840BVL8"/>
<evidence type="ECO:0000259" key="2">
    <source>
        <dbReference type="Pfam" id="PF18917"/>
    </source>
</evidence>
<accession>A0A840BVL8</accession>
<dbReference type="RefSeq" id="WP_183638221.1">
    <property type="nucleotide sequence ID" value="NZ_BAABLE010000024.1"/>
</dbReference>
<sequence>MQFRVGPIVLIVVGLLFLLNNLGLFQLKELFHQMGTWWPLILIVIGAAGLIGGKR</sequence>
<protein>
    <submittedName>
        <fullName evidence="3">Putative integral membrane protein</fullName>
    </submittedName>
</protein>
<feature type="transmembrane region" description="Helical" evidence="1">
    <location>
        <begin position="37"/>
        <end position="53"/>
    </location>
</feature>
<name>A0A840BVL8_9RHOO</name>
<proteinExistence type="predicted"/>
<dbReference type="Proteomes" id="UP000561045">
    <property type="component" value="Unassembled WGS sequence"/>
</dbReference>
<dbReference type="InterPro" id="IPR043726">
    <property type="entry name" value="LiaI-LiaF-like_TM1"/>
</dbReference>
<keyword evidence="4" id="KW-1185">Reference proteome</keyword>
<reference evidence="3 4" key="1">
    <citation type="submission" date="2020-08" db="EMBL/GenBank/DDBJ databases">
        <title>Genomic Encyclopedia of Type Strains, Phase IV (KMG-IV): sequencing the most valuable type-strain genomes for metagenomic binning, comparative biology and taxonomic classification.</title>
        <authorList>
            <person name="Goeker M."/>
        </authorList>
    </citation>
    <scope>NUCLEOTIDE SEQUENCE [LARGE SCALE GENOMIC DNA]</scope>
    <source>
        <strain evidence="3 4">DSM 106739</strain>
    </source>
</reference>
<keyword evidence="1" id="KW-1133">Transmembrane helix</keyword>
<evidence type="ECO:0000313" key="4">
    <source>
        <dbReference type="Proteomes" id="UP000561045"/>
    </source>
</evidence>